<evidence type="ECO:0000313" key="2">
    <source>
        <dbReference type="Proteomes" id="UP001500185"/>
    </source>
</evidence>
<protein>
    <submittedName>
        <fullName evidence="1">Uncharacterized protein</fullName>
    </submittedName>
</protein>
<keyword evidence="2" id="KW-1185">Reference proteome</keyword>
<name>A0ABP3VHQ7_9FLAO</name>
<accession>A0ABP3VHQ7</accession>
<reference evidence="2" key="1">
    <citation type="journal article" date="2019" name="Int. J. Syst. Evol. Microbiol.">
        <title>The Global Catalogue of Microorganisms (GCM) 10K type strain sequencing project: providing services to taxonomists for standard genome sequencing and annotation.</title>
        <authorList>
            <consortium name="The Broad Institute Genomics Platform"/>
            <consortium name="The Broad Institute Genome Sequencing Center for Infectious Disease"/>
            <person name="Wu L."/>
            <person name="Ma J."/>
        </authorList>
    </citation>
    <scope>NUCLEOTIDE SEQUENCE [LARGE SCALE GENOMIC DNA]</scope>
    <source>
        <strain evidence="2">JCM 16231</strain>
    </source>
</reference>
<dbReference type="RefSeq" id="WP_224454324.1">
    <property type="nucleotide sequence ID" value="NZ_BAAAGG010000005.1"/>
</dbReference>
<organism evidence="1 2">
    <name type="scientific">Psychroflexus lacisalsi</name>
    <dbReference type="NCBI Taxonomy" id="503928"/>
    <lineage>
        <taxon>Bacteria</taxon>
        <taxon>Pseudomonadati</taxon>
        <taxon>Bacteroidota</taxon>
        <taxon>Flavobacteriia</taxon>
        <taxon>Flavobacteriales</taxon>
        <taxon>Flavobacteriaceae</taxon>
        <taxon>Psychroflexus</taxon>
    </lineage>
</organism>
<dbReference type="Proteomes" id="UP001500185">
    <property type="component" value="Unassembled WGS sequence"/>
</dbReference>
<sequence>MSENEMNPKKELLLAAGLNVLHFESREWLSKIEFWKDELRFFNNLLLKNKSSKEKNNIYEDMLIMLDNIQTDSFEELKRRITSHEKVLSDIEKSENMISDESYREKHREIQNLMSSFESDLKAFKKLVFKHEKKLLK</sequence>
<dbReference type="EMBL" id="BAAAGG010000005">
    <property type="protein sequence ID" value="GAA0759678.1"/>
    <property type="molecule type" value="Genomic_DNA"/>
</dbReference>
<evidence type="ECO:0000313" key="1">
    <source>
        <dbReference type="EMBL" id="GAA0759678.1"/>
    </source>
</evidence>
<proteinExistence type="predicted"/>
<comment type="caution">
    <text evidence="1">The sequence shown here is derived from an EMBL/GenBank/DDBJ whole genome shotgun (WGS) entry which is preliminary data.</text>
</comment>
<gene>
    <name evidence="1" type="ORF">GCM10009433_18110</name>
</gene>